<name>A0A1B6VP19_9PROT</name>
<dbReference type="InterPro" id="IPR011704">
    <property type="entry name" value="ATPase_dyneun-rel_AAA"/>
</dbReference>
<feature type="compositionally biased region" description="Polar residues" evidence="1">
    <location>
        <begin position="355"/>
        <end position="369"/>
    </location>
</feature>
<dbReference type="GO" id="GO:0005524">
    <property type="term" value="F:ATP binding"/>
    <property type="evidence" value="ECO:0007669"/>
    <property type="project" value="InterPro"/>
</dbReference>
<evidence type="ECO:0000256" key="1">
    <source>
        <dbReference type="SAM" id="MobiDB-lite"/>
    </source>
</evidence>
<accession>A0A1B6VP19</accession>
<dbReference type="InterPro" id="IPR052934">
    <property type="entry name" value="Methyl-DNA_Rec/Restrict_Enz"/>
</dbReference>
<gene>
    <name evidence="3" type="primary">mcrB</name>
    <name evidence="3" type="ORF">A0123_00372</name>
</gene>
<protein>
    <submittedName>
        <fullName evidence="3">5-methylcytosine-specific restriction enzyme B</fullName>
        <ecNumber evidence="3">3.1.21.-</ecNumber>
    </submittedName>
</protein>
<dbReference type="Pfam" id="PF07728">
    <property type="entry name" value="AAA_5"/>
    <property type="match status" value="1"/>
</dbReference>
<dbReference type="SMART" id="SM00382">
    <property type="entry name" value="AAA"/>
    <property type="match status" value="1"/>
</dbReference>
<dbReference type="AlphaFoldDB" id="A0A1B6VP19"/>
<dbReference type="RefSeq" id="WP_064273115.1">
    <property type="nucleotide sequence ID" value="NZ_LUTU01000004.1"/>
</dbReference>
<dbReference type="EC" id="3.1.21.-" evidence="3"/>
<dbReference type="REBASE" id="158976">
    <property type="entry name" value="Gce9110McrBCP"/>
</dbReference>
<proteinExistence type="predicted"/>
<dbReference type="EMBL" id="LUTU01000004">
    <property type="protein sequence ID" value="OAJ68808.1"/>
    <property type="molecule type" value="Genomic_DNA"/>
</dbReference>
<dbReference type="GO" id="GO:0016887">
    <property type="term" value="F:ATP hydrolysis activity"/>
    <property type="evidence" value="ECO:0007669"/>
    <property type="project" value="InterPro"/>
</dbReference>
<keyword evidence="3" id="KW-0378">Hydrolase</keyword>
<feature type="region of interest" description="Disordered" evidence="1">
    <location>
        <begin position="345"/>
        <end position="369"/>
    </location>
</feature>
<dbReference type="SUPFAM" id="SSF52540">
    <property type="entry name" value="P-loop containing nucleoside triphosphate hydrolases"/>
    <property type="match status" value="1"/>
</dbReference>
<dbReference type="InterPro" id="IPR058807">
    <property type="entry name" value="ScoMcrA_N"/>
</dbReference>
<dbReference type="Pfam" id="PF26345">
    <property type="entry name" value="ScoMcrA_N"/>
    <property type="match status" value="1"/>
</dbReference>
<dbReference type="PANTHER" id="PTHR37291">
    <property type="entry name" value="5-METHYLCYTOSINE-SPECIFIC RESTRICTION ENZYME B"/>
    <property type="match status" value="1"/>
</dbReference>
<dbReference type="PANTHER" id="PTHR37291:SF1">
    <property type="entry name" value="TYPE IV METHYL-DIRECTED RESTRICTION ENZYME ECOKMCRB SUBUNIT"/>
    <property type="match status" value="1"/>
</dbReference>
<feature type="compositionally biased region" description="Basic and acidic residues" evidence="1">
    <location>
        <begin position="1"/>
        <end position="14"/>
    </location>
</feature>
<feature type="region of interest" description="Disordered" evidence="1">
    <location>
        <begin position="1"/>
        <end position="22"/>
    </location>
</feature>
<dbReference type="Gene3D" id="3.40.50.300">
    <property type="entry name" value="P-loop containing nucleotide triphosphate hydrolases"/>
    <property type="match status" value="1"/>
</dbReference>
<evidence type="ECO:0000313" key="3">
    <source>
        <dbReference type="EMBL" id="OAJ68808.1"/>
    </source>
</evidence>
<evidence type="ECO:0000259" key="2">
    <source>
        <dbReference type="SMART" id="SM00382"/>
    </source>
</evidence>
<feature type="domain" description="AAA+ ATPase" evidence="2">
    <location>
        <begin position="368"/>
        <end position="751"/>
    </location>
</feature>
<dbReference type="InterPro" id="IPR027417">
    <property type="entry name" value="P-loop_NTPase"/>
</dbReference>
<dbReference type="PATRIC" id="fig|38307.3.peg.389"/>
<sequence>MREAEFRSGLDRHPGPGVPLTKEVPSLTREAVEMVMREFDQSSDAFMRKHGFAANFDYVVFRPGEQQRYPAKAIFLVAYSSIPGNPNLTVRDHRDTFRDTEGGPIHTEFRRLGYEVENRRFGSKEVLAERIRQHLIAHYIAPARQRGDHLVTIRAGDVHKELDLTNQMPNVCQAIEGKKFRNATNLGEPEILSGPARGRGGNMVYRFILLPSQQQGLSLSDEQILARFDRNPEFRARRLDWTHEQRAAFCRMARAVHAVGLDWYHTDIPQIRFGRKSSQLRQAEGTLGSLLCRITEPFLQFTHQSNSLGLAGNYPFDENGAERFERIIADAESVIRSWRENLPERQGKWPDEYGQPNQTSHRSTDMTMPTNLILYGPPGTGKTYNTALEAVKLCDGIASYPETKEGRSALMARYNELVADKRIAFVTFHQNYGYEDFVEGLRPVPIGNNDGESVGFHLQPEPGIFRLIAERAETGSLVVGSEPLNVVDRAVYKMSLGEVADSADDFVFTESIKNNYCLFGFCDIDWTNQRFSDREEIFSEVKKQFPDEDVTPNKGIVQSPDVFRNQLQIGDILIISKGNYRFRAIGIVEGEYEYAPRPDGRYCHRRKVRWLWHNKDGLEVSELYPPKFIQKTLYRLKDAELNRALIARLISESGGQGTEGDPLPHVLIIDEINRANVSKVFGELITLLEPDKRAGMDNAPTVFLPYSKRQFSVPANLHIVGTMNTADRSIALLDTALRRRFNFREMAPEPSLLAPASENTGINLVHVLTAINDRIEYLLDREHRIGHAFFIGCETAEQVHDTMRHKVIPLLQEYFFEDWSRIHAVLGDGFIGSRMLKCPLGEGEDKPSWFVRPEFSLDAYTRKLGFTATDLLQEAEA</sequence>
<evidence type="ECO:0000313" key="4">
    <source>
        <dbReference type="Proteomes" id="UP000077786"/>
    </source>
</evidence>
<organism evidence="3 4">
    <name type="scientific">Gluconobacter cerinus</name>
    <dbReference type="NCBI Taxonomy" id="38307"/>
    <lineage>
        <taxon>Bacteria</taxon>
        <taxon>Pseudomonadati</taxon>
        <taxon>Pseudomonadota</taxon>
        <taxon>Alphaproteobacteria</taxon>
        <taxon>Acetobacterales</taxon>
        <taxon>Acetobacteraceae</taxon>
        <taxon>Gluconobacter</taxon>
    </lineage>
</organism>
<dbReference type="Proteomes" id="UP000077786">
    <property type="component" value="Unassembled WGS sequence"/>
</dbReference>
<comment type="caution">
    <text evidence="3">The sequence shown here is derived from an EMBL/GenBank/DDBJ whole genome shotgun (WGS) entry which is preliminary data.</text>
</comment>
<dbReference type="InterPro" id="IPR003593">
    <property type="entry name" value="AAA+_ATPase"/>
</dbReference>
<reference evidence="3 4" key="1">
    <citation type="submission" date="2016-03" db="EMBL/GenBank/DDBJ databases">
        <title>Draft genome sequence of Gluconobacter cerinus strain CECT 9110.</title>
        <authorList>
            <person name="Sainz F."/>
            <person name="Mas A."/>
            <person name="Torija M.J."/>
        </authorList>
    </citation>
    <scope>NUCLEOTIDE SEQUENCE [LARGE SCALE GENOMIC DNA]</scope>
    <source>
        <strain evidence="3 4">CECT 9110</strain>
    </source>
</reference>